<organism evidence="1 2">
    <name type="scientific">Venenivibrio stagnispumantis</name>
    <dbReference type="NCBI Taxonomy" id="407998"/>
    <lineage>
        <taxon>Bacteria</taxon>
        <taxon>Pseudomonadati</taxon>
        <taxon>Aquificota</taxon>
        <taxon>Aquificia</taxon>
        <taxon>Aquificales</taxon>
        <taxon>Hydrogenothermaceae</taxon>
        <taxon>Venenivibrio</taxon>
    </lineage>
</organism>
<dbReference type="InterPro" id="IPR026265">
    <property type="entry name" value="LptC"/>
</dbReference>
<dbReference type="NCBIfam" id="TIGR04409">
    <property type="entry name" value="LptC_YrbK"/>
    <property type="match status" value="1"/>
</dbReference>
<dbReference type="GO" id="GO:0015221">
    <property type="term" value="F:lipopolysaccharide transmembrane transporter activity"/>
    <property type="evidence" value="ECO:0007669"/>
    <property type="project" value="InterPro"/>
</dbReference>
<dbReference type="RefSeq" id="WP_265134818.1">
    <property type="nucleotide sequence ID" value="NZ_FXTX01000020.1"/>
</dbReference>
<keyword evidence="2" id="KW-1185">Reference proteome</keyword>
<evidence type="ECO:0000313" key="1">
    <source>
        <dbReference type="EMBL" id="SMP20007.1"/>
    </source>
</evidence>
<proteinExistence type="predicted"/>
<name>A0AA45WNZ8_9AQUI</name>
<dbReference type="Gene3D" id="2.60.450.10">
    <property type="entry name" value="Lipopolysaccharide (LPS) transport protein A like domain"/>
    <property type="match status" value="1"/>
</dbReference>
<comment type="caution">
    <text evidence="1">The sequence shown here is derived from an EMBL/GenBank/DDBJ whole genome shotgun (WGS) entry which is preliminary data.</text>
</comment>
<accession>A0AA45WNZ8</accession>
<protein>
    <submittedName>
        <fullName evidence="1">LPS export ABC transporter protein LptC</fullName>
    </submittedName>
</protein>
<gene>
    <name evidence="1" type="ORF">SAMN06264868_1207</name>
</gene>
<dbReference type="Pfam" id="PF06835">
    <property type="entry name" value="LptC"/>
    <property type="match status" value="1"/>
</dbReference>
<evidence type="ECO:0000313" key="2">
    <source>
        <dbReference type="Proteomes" id="UP001157947"/>
    </source>
</evidence>
<dbReference type="GO" id="GO:0005886">
    <property type="term" value="C:plasma membrane"/>
    <property type="evidence" value="ECO:0007669"/>
    <property type="project" value="InterPro"/>
</dbReference>
<dbReference type="AlphaFoldDB" id="A0AA45WNZ8"/>
<dbReference type="Proteomes" id="UP001157947">
    <property type="component" value="Unassembled WGS sequence"/>
</dbReference>
<dbReference type="EMBL" id="FXTX01000020">
    <property type="protein sequence ID" value="SMP20007.1"/>
    <property type="molecule type" value="Genomic_DNA"/>
</dbReference>
<sequence>MIKKLRNKLKKGFLFLIFLLFIAFLFDQLNNYIQELDLSKIEYKEAVINDIILVSKGEKDYILVAKQAVEKGREIYMKEPNLNYKKNEDYINISSKNAVYRKDTGLLTLYEDVVLKKDDLNVYTELINIDTQKNIAFNDRKTYIKSDKINIEGINLWSDLKENIKLEKTITYIRGNK</sequence>
<reference evidence="1" key="1">
    <citation type="submission" date="2017-05" db="EMBL/GenBank/DDBJ databases">
        <authorList>
            <person name="Varghese N."/>
            <person name="Submissions S."/>
        </authorList>
    </citation>
    <scope>NUCLEOTIDE SEQUENCE</scope>
    <source>
        <strain evidence="1">DSM 18763</strain>
    </source>
</reference>
<dbReference type="InterPro" id="IPR010664">
    <property type="entry name" value="LipoPS_assembly_LptC-rel"/>
</dbReference>